<dbReference type="Proteomes" id="UP000249005">
    <property type="component" value="Chromosome 1"/>
</dbReference>
<organism evidence="1 2">
    <name type="scientific">Leminorella richardii</name>
    <dbReference type="NCBI Taxonomy" id="158841"/>
    <lineage>
        <taxon>Bacteria</taxon>
        <taxon>Pseudomonadati</taxon>
        <taxon>Pseudomonadota</taxon>
        <taxon>Gammaproteobacteria</taxon>
        <taxon>Enterobacterales</taxon>
        <taxon>Budviciaceae</taxon>
        <taxon>Leminorella</taxon>
    </lineage>
</organism>
<name>A0A2X4UWC6_9GAMM</name>
<dbReference type="EMBL" id="LS483470">
    <property type="protein sequence ID" value="SQI42719.1"/>
    <property type="molecule type" value="Genomic_DNA"/>
</dbReference>
<protein>
    <recommendedName>
        <fullName evidence="3">DUF2004 domain-containing protein</fullName>
    </recommendedName>
</protein>
<dbReference type="OrthoDB" id="9985191at2"/>
<accession>A0A2X4UWC6</accession>
<keyword evidence="2" id="KW-1185">Reference proteome</keyword>
<sequence length="155" mass="17540">MKMLASKVFDERSLPLGEDYGDYNLSVPGVSDSIGIFISEATIGDDNSIIKAAAFLDKIEKWNNDCRKIFLETENAIVKDYFEFYLEEVPHVFETENPSQISTQEMINKLKLNGVASHGRGAEQSFNVDFTLGYDQLLVMNFDADFSTQDITWES</sequence>
<dbReference type="KEGG" id="lri:NCTC12151_02679"/>
<gene>
    <name evidence="1" type="ORF">NCTC12151_02679</name>
</gene>
<reference evidence="1 2" key="1">
    <citation type="submission" date="2018-06" db="EMBL/GenBank/DDBJ databases">
        <authorList>
            <consortium name="Pathogen Informatics"/>
            <person name="Doyle S."/>
        </authorList>
    </citation>
    <scope>NUCLEOTIDE SEQUENCE [LARGE SCALE GENOMIC DNA]</scope>
    <source>
        <strain evidence="1 2">NCTC12151</strain>
    </source>
</reference>
<dbReference type="AlphaFoldDB" id="A0A2X4UWC6"/>
<evidence type="ECO:0000313" key="1">
    <source>
        <dbReference type="EMBL" id="SQI42719.1"/>
    </source>
</evidence>
<proteinExistence type="predicted"/>
<evidence type="ECO:0008006" key="3">
    <source>
        <dbReference type="Google" id="ProtNLM"/>
    </source>
</evidence>
<dbReference type="RefSeq" id="WP_111741086.1">
    <property type="nucleotide sequence ID" value="NZ_LR698987.1"/>
</dbReference>
<evidence type="ECO:0000313" key="2">
    <source>
        <dbReference type="Proteomes" id="UP000249005"/>
    </source>
</evidence>